<reference evidence="1" key="1">
    <citation type="submission" date="2016-10" db="EMBL/GenBank/DDBJ databases">
        <authorList>
            <person name="Benchimol M."/>
            <person name="Almeida L.G."/>
            <person name="Vasconcelos A.T."/>
            <person name="Perreira-Neves A."/>
            <person name="Rosa I.A."/>
            <person name="Tasca T."/>
            <person name="Bogo M.R."/>
            <person name="de Souza W."/>
        </authorList>
    </citation>
    <scope>NUCLEOTIDE SEQUENCE [LARGE SCALE GENOMIC DNA]</scope>
    <source>
        <strain evidence="1">K</strain>
    </source>
</reference>
<dbReference type="SUPFAM" id="SSF48371">
    <property type="entry name" value="ARM repeat"/>
    <property type="match status" value="1"/>
</dbReference>
<sequence length="457" mass="52599">MSYEKEPMNIPFSNALDISINNEKLALLNTNNEPTIDIPKNSINDLIIQLNDASTEQELLHILEAMRSYSEIYKIEITPTLINYNFIPNLMNFYSCDNMRIQHCASLLVQSLSFSEKSDVIKMLLDNNFCDILFFSFPIENLEILEAKLNCLRNILIDFDSAKAYPFKNENALKSLMNVLTSSNISENNRFIVISILSLIMKMECEFCLKLPILEFCISCLNNPDFQLYWASLISIPTSLIVNSEISNFIFQKTDLLKICQEFLRSENEKLIEASIRCVGTHFLYNNTNICIDYRKIMKCALSVNCDLSYISLWLLSNAMASNSFMISLIEMNGNIYQILNQVYEGDYKRKCKIEACRCMVSLITQSSKEQIAKCLQFHFLGSLMQLIEEEENDVQLIRSSINSIVKLLRMPDKTLQEESWKQFSSINGSEVIENLISSENQVISVVASEFKKRIMK</sequence>
<evidence type="ECO:0000313" key="2">
    <source>
        <dbReference type="Proteomes" id="UP000179807"/>
    </source>
</evidence>
<gene>
    <name evidence="1" type="ORF">TRFO_11302</name>
</gene>
<dbReference type="Proteomes" id="UP000179807">
    <property type="component" value="Unassembled WGS sequence"/>
</dbReference>
<name>A0A1J4JAD2_9EUKA</name>
<evidence type="ECO:0008006" key="3">
    <source>
        <dbReference type="Google" id="ProtNLM"/>
    </source>
</evidence>
<dbReference type="VEuPathDB" id="TrichDB:TRFO_11302"/>
<comment type="caution">
    <text evidence="1">The sequence shown here is derived from an EMBL/GenBank/DDBJ whole genome shotgun (WGS) entry which is preliminary data.</text>
</comment>
<organism evidence="1 2">
    <name type="scientific">Tritrichomonas foetus</name>
    <dbReference type="NCBI Taxonomy" id="1144522"/>
    <lineage>
        <taxon>Eukaryota</taxon>
        <taxon>Metamonada</taxon>
        <taxon>Parabasalia</taxon>
        <taxon>Tritrichomonadida</taxon>
        <taxon>Tritrichomonadidae</taxon>
        <taxon>Tritrichomonas</taxon>
    </lineage>
</organism>
<dbReference type="RefSeq" id="XP_068347357.1">
    <property type="nucleotide sequence ID" value="XM_068495962.1"/>
</dbReference>
<dbReference type="Gene3D" id="1.25.10.10">
    <property type="entry name" value="Leucine-rich Repeat Variant"/>
    <property type="match status" value="1"/>
</dbReference>
<protein>
    <recommendedName>
        <fullName evidence="3">Armadillo repeat-containing domain-containing protein</fullName>
    </recommendedName>
</protein>
<dbReference type="EMBL" id="MLAK01001337">
    <property type="protein sequence ID" value="OHS94220.1"/>
    <property type="molecule type" value="Genomic_DNA"/>
</dbReference>
<dbReference type="InterPro" id="IPR011989">
    <property type="entry name" value="ARM-like"/>
</dbReference>
<accession>A0A1J4JAD2</accession>
<proteinExistence type="predicted"/>
<dbReference type="InterPro" id="IPR016024">
    <property type="entry name" value="ARM-type_fold"/>
</dbReference>
<dbReference type="GeneID" id="94830666"/>
<dbReference type="AlphaFoldDB" id="A0A1J4JAD2"/>
<keyword evidence="2" id="KW-1185">Reference proteome</keyword>
<evidence type="ECO:0000313" key="1">
    <source>
        <dbReference type="EMBL" id="OHS94220.1"/>
    </source>
</evidence>